<dbReference type="EMBL" id="JBHSMM010000001">
    <property type="protein sequence ID" value="MFC5440019.1"/>
    <property type="molecule type" value="Genomic_DNA"/>
</dbReference>
<reference evidence="4" key="1">
    <citation type="journal article" date="2019" name="Int. J. Syst. Evol. Microbiol.">
        <title>The Global Catalogue of Microorganisms (GCM) 10K type strain sequencing project: providing services to taxonomists for standard genome sequencing and annotation.</title>
        <authorList>
            <consortium name="The Broad Institute Genomics Platform"/>
            <consortium name="The Broad Institute Genome Sequencing Center for Infectious Disease"/>
            <person name="Wu L."/>
            <person name="Ma J."/>
        </authorList>
    </citation>
    <scope>NUCLEOTIDE SEQUENCE [LARGE SCALE GENOMIC DNA]</scope>
    <source>
        <strain evidence="4">KACC 12822</strain>
    </source>
</reference>
<feature type="domain" description="Response regulatory" evidence="2">
    <location>
        <begin position="7"/>
        <end position="117"/>
    </location>
</feature>
<dbReference type="Gene3D" id="3.40.50.2300">
    <property type="match status" value="1"/>
</dbReference>
<dbReference type="Proteomes" id="UP001596018">
    <property type="component" value="Unassembled WGS sequence"/>
</dbReference>
<dbReference type="InterPro" id="IPR001789">
    <property type="entry name" value="Sig_transdc_resp-reg_receiver"/>
</dbReference>
<keyword evidence="4" id="KW-1185">Reference proteome</keyword>
<protein>
    <submittedName>
        <fullName evidence="3">Response regulator</fullName>
    </submittedName>
</protein>
<comment type="caution">
    <text evidence="3">The sequence shown here is derived from an EMBL/GenBank/DDBJ whole genome shotgun (WGS) entry which is preliminary data.</text>
</comment>
<dbReference type="InterPro" id="IPR011006">
    <property type="entry name" value="CheY-like_superfamily"/>
</dbReference>
<dbReference type="SUPFAM" id="SSF52172">
    <property type="entry name" value="CheY-like"/>
    <property type="match status" value="1"/>
</dbReference>
<name>A0ABW0JVS5_9GAMM</name>
<accession>A0ABW0JVS5</accession>
<gene>
    <name evidence="3" type="ORF">ACFPK0_08355</name>
</gene>
<evidence type="ECO:0000313" key="4">
    <source>
        <dbReference type="Proteomes" id="UP001596018"/>
    </source>
</evidence>
<feature type="modified residue" description="4-aspartylphosphate" evidence="1">
    <location>
        <position position="57"/>
    </location>
</feature>
<organism evidence="3 4">
    <name type="scientific">Rhodanobacter ginsenosidimutans</name>
    <dbReference type="NCBI Taxonomy" id="490571"/>
    <lineage>
        <taxon>Bacteria</taxon>
        <taxon>Pseudomonadati</taxon>
        <taxon>Pseudomonadota</taxon>
        <taxon>Gammaproteobacteria</taxon>
        <taxon>Lysobacterales</taxon>
        <taxon>Rhodanobacteraceae</taxon>
        <taxon>Rhodanobacter</taxon>
    </lineage>
</organism>
<sequence length="131" mass="14185">MDIAGLRVMVFEDDFLLAGTLADVLGRLGCTVVRCIAALDQAMEAARTENCDFAVVDLQLQGVMAYPLLDCLAQRGIPCIIASCQSRQDIPPRYMSMPAISKPYTTRELRRAIDVACGAQSVRESSGDSPD</sequence>
<dbReference type="RefSeq" id="WP_377339752.1">
    <property type="nucleotide sequence ID" value="NZ_JALBWS010000012.1"/>
</dbReference>
<proteinExistence type="predicted"/>
<keyword evidence="1" id="KW-0597">Phosphoprotein</keyword>
<evidence type="ECO:0000259" key="2">
    <source>
        <dbReference type="PROSITE" id="PS50110"/>
    </source>
</evidence>
<evidence type="ECO:0000313" key="3">
    <source>
        <dbReference type="EMBL" id="MFC5440019.1"/>
    </source>
</evidence>
<evidence type="ECO:0000256" key="1">
    <source>
        <dbReference type="PROSITE-ProRule" id="PRU00169"/>
    </source>
</evidence>
<dbReference type="Pfam" id="PF00072">
    <property type="entry name" value="Response_reg"/>
    <property type="match status" value="1"/>
</dbReference>
<dbReference type="PROSITE" id="PS50110">
    <property type="entry name" value="RESPONSE_REGULATORY"/>
    <property type="match status" value="1"/>
</dbReference>